<protein>
    <recommendedName>
        <fullName evidence="4">EGF-like domain-containing protein</fullName>
    </recommendedName>
</protein>
<feature type="domain" description="EGF-like" evidence="4">
    <location>
        <begin position="123"/>
        <end position="155"/>
    </location>
</feature>
<evidence type="ECO:0000313" key="5">
    <source>
        <dbReference type="EMBL" id="CAC5370871.1"/>
    </source>
</evidence>
<keyword evidence="6" id="KW-1185">Reference proteome</keyword>
<feature type="domain" description="EGF-like" evidence="4">
    <location>
        <begin position="188"/>
        <end position="215"/>
    </location>
</feature>
<feature type="domain" description="EGF-like" evidence="4">
    <location>
        <begin position="448"/>
        <end position="487"/>
    </location>
</feature>
<organism evidence="5 6">
    <name type="scientific">Mytilus coruscus</name>
    <name type="common">Sea mussel</name>
    <dbReference type="NCBI Taxonomy" id="42192"/>
    <lineage>
        <taxon>Eukaryota</taxon>
        <taxon>Metazoa</taxon>
        <taxon>Spiralia</taxon>
        <taxon>Lophotrochozoa</taxon>
        <taxon>Mollusca</taxon>
        <taxon>Bivalvia</taxon>
        <taxon>Autobranchia</taxon>
        <taxon>Pteriomorphia</taxon>
        <taxon>Mytilida</taxon>
        <taxon>Mytiloidea</taxon>
        <taxon>Mytilidae</taxon>
        <taxon>Mytilinae</taxon>
        <taxon>Mytilus</taxon>
    </lineage>
</organism>
<keyword evidence="2" id="KW-1133">Transmembrane helix</keyword>
<keyword evidence="2" id="KW-0472">Membrane</keyword>
<feature type="transmembrane region" description="Helical" evidence="2">
    <location>
        <begin position="783"/>
        <end position="805"/>
    </location>
</feature>
<feature type="domain" description="EGF-like" evidence="4">
    <location>
        <begin position="488"/>
        <end position="519"/>
    </location>
</feature>
<feature type="domain" description="EGF-like" evidence="4">
    <location>
        <begin position="217"/>
        <end position="246"/>
    </location>
</feature>
<proteinExistence type="predicted"/>
<feature type="domain" description="EGF-like" evidence="4">
    <location>
        <begin position="734"/>
        <end position="768"/>
    </location>
</feature>
<keyword evidence="1" id="KW-0245">EGF-like domain</keyword>
<evidence type="ECO:0000313" key="6">
    <source>
        <dbReference type="Proteomes" id="UP000507470"/>
    </source>
</evidence>
<feature type="chain" id="PRO_5026670007" description="EGF-like domain-containing protein" evidence="3">
    <location>
        <begin position="26"/>
        <end position="812"/>
    </location>
</feature>
<keyword evidence="2" id="KW-0812">Transmembrane</keyword>
<dbReference type="InterPro" id="IPR000742">
    <property type="entry name" value="EGF"/>
</dbReference>
<dbReference type="Proteomes" id="UP000507470">
    <property type="component" value="Unassembled WGS sequence"/>
</dbReference>
<feature type="domain" description="EGF-like" evidence="4">
    <location>
        <begin position="521"/>
        <end position="551"/>
    </location>
</feature>
<feature type="domain" description="EGF-like" evidence="4">
    <location>
        <begin position="338"/>
        <end position="371"/>
    </location>
</feature>
<feature type="signal peptide" evidence="3">
    <location>
        <begin position="1"/>
        <end position="25"/>
    </location>
</feature>
<dbReference type="AlphaFoldDB" id="A0A6J8AP34"/>
<reference evidence="5 6" key="1">
    <citation type="submission" date="2020-06" db="EMBL/GenBank/DDBJ databases">
        <authorList>
            <person name="Li R."/>
            <person name="Bekaert M."/>
        </authorList>
    </citation>
    <scope>NUCLEOTIDE SEQUENCE [LARGE SCALE GENOMIC DNA]</scope>
    <source>
        <strain evidence="6">wild</strain>
    </source>
</reference>
<dbReference type="Gene3D" id="2.170.300.10">
    <property type="entry name" value="Tie2 ligand-binding domain superfamily"/>
    <property type="match status" value="1"/>
</dbReference>
<feature type="domain" description="EGF-like" evidence="4">
    <location>
        <begin position="61"/>
        <end position="90"/>
    </location>
</feature>
<dbReference type="PANTHER" id="PTHR24043">
    <property type="entry name" value="SCAVENGER RECEPTOR CLASS F"/>
    <property type="match status" value="1"/>
</dbReference>
<dbReference type="EMBL" id="CACVKT020001740">
    <property type="protein sequence ID" value="CAC5370871.1"/>
    <property type="molecule type" value="Genomic_DNA"/>
</dbReference>
<sequence length="812" mass="88575">MKVTCLHLVLVGITLVFVSITSIHCENNQDCINCSDGCNNQTGYCNGSCLDGYYGSECNSTCPNNCYIRCYRNKGECTYCKKSYYGINCTETCPERCYNNYCNQSGFCTFCKKPFYGYHCEKNCPSNCREGNGCDQHTGECTYGCNDGFWGKSCENNCNDRCESSCEQTHGICQICKPGYGGYNCQLNCVSHCDSCNENDTCFECSKGWFGDMCDLKCPVNCRNSKCFKLDGSFTCSKGWYGKDCHQRCIGNCDSCIDNSTCNVCSAGYYGRYCESSCPTNCTECTRDGEKCTGCNSSNTFGDQCTCNVDQCSKHESVWHCVECKNAGWYPKIGGCCRCSDNCKGGHFKCDNTTGVCLDGCEPGYYGKHCVDKCSSHCIGNDTVCNSTTGLCPYGCEPDWYYSTCKYGCSLLTPHCAKCTQFKSKRNFEYASCDACDDGFYKPVLQEFCTPCENCLNDKCNGSTGDCLEGCNQGWYLNPYRFRKYCLECGTGCSEGLCDPTNGTCIHGCKDGLRGDTCYFPCSDGCLNATCDQLSGDCFKCKPGLYGNKCYYGCGNCLGGTCNETTGICEDGCKDGFFGPKCSKSCSQCMGLKCDKQGVCLSGCFPGKFGSFCNETCADKCLICHPVTGQCLHVSPSCNSTNCTMNFTNSVCPPGKFGFHCNHTCSIKCSNRSFNGYICEKYSGSCIETCATGQFGLFCNASCGKCASADNTLTSCNPVNGSCVNCLKGNYGKQCFQKCNESCFDRDCNGDGVCSHGCESGWEGTFCEVKKPAEKKRLSSGSVTGIAIGCVVAVILTVSLAYFIYRRRYSLK</sequence>
<accession>A0A6J8AP34</accession>
<feature type="domain" description="EGF-like" evidence="4">
    <location>
        <begin position="248"/>
        <end position="275"/>
    </location>
</feature>
<dbReference type="SMART" id="SM00181">
    <property type="entry name" value="EGF"/>
    <property type="match status" value="14"/>
</dbReference>
<dbReference type="GO" id="GO:0005044">
    <property type="term" value="F:scavenger receptor activity"/>
    <property type="evidence" value="ECO:0007669"/>
    <property type="project" value="InterPro"/>
</dbReference>
<gene>
    <name evidence="5" type="ORF">MCOR_9529</name>
</gene>
<feature type="domain" description="EGF-like" evidence="4">
    <location>
        <begin position="373"/>
        <end position="406"/>
    </location>
</feature>
<feature type="domain" description="EGF-like" evidence="4">
    <location>
        <begin position="92"/>
        <end position="121"/>
    </location>
</feature>
<name>A0A6J8AP34_MYTCO</name>
<dbReference type="PANTHER" id="PTHR24043:SF8">
    <property type="entry name" value="EGF-LIKE DOMAIN-CONTAINING PROTEIN"/>
    <property type="match status" value="1"/>
</dbReference>
<keyword evidence="3" id="KW-0732">Signal</keyword>
<dbReference type="OrthoDB" id="27819at2759"/>
<feature type="domain" description="EGF-like" evidence="4">
    <location>
        <begin position="157"/>
        <end position="186"/>
    </location>
</feature>
<feature type="domain" description="EGF-like" evidence="4">
    <location>
        <begin position="553"/>
        <end position="583"/>
    </location>
</feature>
<evidence type="ECO:0000256" key="1">
    <source>
        <dbReference type="ARBA" id="ARBA00022536"/>
    </source>
</evidence>
<evidence type="ECO:0000256" key="2">
    <source>
        <dbReference type="SAM" id="Phobius"/>
    </source>
</evidence>
<evidence type="ECO:0000256" key="3">
    <source>
        <dbReference type="SAM" id="SignalP"/>
    </source>
</evidence>
<evidence type="ECO:0000259" key="4">
    <source>
        <dbReference type="SMART" id="SM00181"/>
    </source>
</evidence>
<dbReference type="InterPro" id="IPR042635">
    <property type="entry name" value="MEGF10/SREC1/2-like"/>
</dbReference>